<evidence type="ECO:0000313" key="2">
    <source>
        <dbReference type="Proteomes" id="UP000249016"/>
    </source>
</evidence>
<comment type="caution">
    <text evidence="1">The sequence shown here is derived from an EMBL/GenBank/DDBJ whole genome shotgun (WGS) entry which is preliminary data.</text>
</comment>
<organism evidence="1 2">
    <name type="scientific">Spirosoma telluris</name>
    <dbReference type="NCBI Taxonomy" id="2183553"/>
    <lineage>
        <taxon>Bacteria</taxon>
        <taxon>Pseudomonadati</taxon>
        <taxon>Bacteroidota</taxon>
        <taxon>Cytophagia</taxon>
        <taxon>Cytophagales</taxon>
        <taxon>Cytophagaceae</taxon>
        <taxon>Spirosoma</taxon>
    </lineage>
</organism>
<proteinExistence type="predicted"/>
<accession>A0A327NSM4</accession>
<keyword evidence="2" id="KW-1185">Reference proteome</keyword>
<dbReference type="Pfam" id="PF22014">
    <property type="entry name" value="DUF6932"/>
    <property type="match status" value="1"/>
</dbReference>
<dbReference type="RefSeq" id="WP_111344468.1">
    <property type="nucleotide sequence ID" value="NZ_QLII01000001.1"/>
</dbReference>
<reference evidence="1 2" key="1">
    <citation type="submission" date="2018-06" db="EMBL/GenBank/DDBJ databases">
        <title>Spirosoma sp. HMF3257 Genome sequencing and assembly.</title>
        <authorList>
            <person name="Kang H."/>
            <person name="Cha I."/>
            <person name="Kim H."/>
            <person name="Kang J."/>
            <person name="Joh K."/>
        </authorList>
    </citation>
    <scope>NUCLEOTIDE SEQUENCE [LARGE SCALE GENOMIC DNA]</scope>
    <source>
        <strain evidence="1 2">HMF3257</strain>
    </source>
</reference>
<evidence type="ECO:0000313" key="1">
    <source>
        <dbReference type="EMBL" id="RAI75738.1"/>
    </source>
</evidence>
<dbReference type="AlphaFoldDB" id="A0A327NSM4"/>
<dbReference type="Proteomes" id="UP000249016">
    <property type="component" value="Unassembled WGS sequence"/>
</dbReference>
<dbReference type="InterPro" id="IPR053860">
    <property type="entry name" value="DUF6932"/>
</dbReference>
<protein>
    <submittedName>
        <fullName evidence="1">Uncharacterized protein</fullName>
    </submittedName>
</protein>
<gene>
    <name evidence="1" type="ORF">HMF3257_19125</name>
</gene>
<sequence length="155" mass="18394">MLQLSEDGLLPPGRHRCQIDDFFDLFVQEFTNNVHRQRLFQEWKSYSDRLRTRVGQNRLTQWIDGSFVTNKSIPNDIDFVTFIPCHLYEPCEDGLIEFYSTVSLHDKGLDAYICPVYPIEHTSYQLTRQYKAVWQNRFKKNKYSSGEKGFLELTL</sequence>
<name>A0A327NSM4_9BACT</name>
<dbReference type="EMBL" id="QLII01000001">
    <property type="protein sequence ID" value="RAI75738.1"/>
    <property type="molecule type" value="Genomic_DNA"/>
</dbReference>
<dbReference type="OrthoDB" id="2617999at2"/>